<organism evidence="1">
    <name type="scientific">hydrothermal vent metagenome</name>
    <dbReference type="NCBI Taxonomy" id="652676"/>
    <lineage>
        <taxon>unclassified sequences</taxon>
        <taxon>metagenomes</taxon>
        <taxon>ecological metagenomes</taxon>
    </lineage>
</organism>
<protein>
    <submittedName>
        <fullName evidence="1">Uncharacterized protein</fullName>
    </submittedName>
</protein>
<dbReference type="EMBL" id="FPHX01000018">
    <property type="protein sequence ID" value="SFV83877.1"/>
    <property type="molecule type" value="Genomic_DNA"/>
</dbReference>
<evidence type="ECO:0000313" key="1">
    <source>
        <dbReference type="EMBL" id="SFV83877.1"/>
    </source>
</evidence>
<accession>A0A1W1DR84</accession>
<proteinExistence type="predicted"/>
<gene>
    <name evidence="1" type="ORF">MNB_SUP05-9-83</name>
</gene>
<name>A0A1W1DR84_9ZZZZ</name>
<sequence length="45" mass="5094">MPLKIIKNLVLMPKNGIFMKKILKSNAIQALSMSLFQNLGNFQNC</sequence>
<dbReference type="AlphaFoldDB" id="A0A1W1DR84"/>
<reference evidence="1" key="1">
    <citation type="submission" date="2016-10" db="EMBL/GenBank/DDBJ databases">
        <authorList>
            <person name="de Groot N.N."/>
        </authorList>
    </citation>
    <scope>NUCLEOTIDE SEQUENCE</scope>
</reference>